<dbReference type="CDD" id="cd00090">
    <property type="entry name" value="HTH_ARSR"/>
    <property type="match status" value="1"/>
</dbReference>
<reference evidence="6" key="1">
    <citation type="journal article" date="2019" name="Int. J. Syst. Evol. Microbiol.">
        <title>The Global Catalogue of Microorganisms (GCM) 10K type strain sequencing project: providing services to taxonomists for standard genome sequencing and annotation.</title>
        <authorList>
            <consortium name="The Broad Institute Genomics Platform"/>
            <consortium name="The Broad Institute Genome Sequencing Center for Infectious Disease"/>
            <person name="Wu L."/>
            <person name="Ma J."/>
        </authorList>
    </citation>
    <scope>NUCLEOTIDE SEQUENCE [LARGE SCALE GENOMIC DNA]</scope>
    <source>
        <strain evidence="6">JCM 3369</strain>
    </source>
</reference>
<dbReference type="PANTHER" id="PTHR30154">
    <property type="entry name" value="LEUCINE-RESPONSIVE REGULATORY PROTEIN"/>
    <property type="match status" value="1"/>
</dbReference>
<evidence type="ECO:0000256" key="3">
    <source>
        <dbReference type="ARBA" id="ARBA00023163"/>
    </source>
</evidence>
<evidence type="ECO:0000259" key="4">
    <source>
        <dbReference type="PROSITE" id="PS50956"/>
    </source>
</evidence>
<evidence type="ECO:0000256" key="1">
    <source>
        <dbReference type="ARBA" id="ARBA00023015"/>
    </source>
</evidence>
<dbReference type="InterPro" id="IPR019887">
    <property type="entry name" value="Tscrpt_reg_AsnC/Lrp_C"/>
</dbReference>
<dbReference type="PROSITE" id="PS00519">
    <property type="entry name" value="HTH_ASNC_1"/>
    <property type="match status" value="1"/>
</dbReference>
<dbReference type="PANTHER" id="PTHR30154:SF53">
    <property type="entry name" value="HTH-TYPE TRANSCRIPTIONAL REGULATOR LRPC"/>
    <property type="match status" value="1"/>
</dbReference>
<dbReference type="PROSITE" id="PS50956">
    <property type="entry name" value="HTH_ASNC_2"/>
    <property type="match status" value="1"/>
</dbReference>
<dbReference type="InterPro" id="IPR019888">
    <property type="entry name" value="Tscrpt_reg_AsnC-like"/>
</dbReference>
<dbReference type="Pfam" id="PF01037">
    <property type="entry name" value="AsnC_trans_reg"/>
    <property type="match status" value="1"/>
</dbReference>
<dbReference type="InterPro" id="IPR019885">
    <property type="entry name" value="Tscrpt_reg_HTH_AsnC-type_CS"/>
</dbReference>
<keyword evidence="3" id="KW-0804">Transcription</keyword>
<dbReference type="RefSeq" id="WP_149892088.1">
    <property type="nucleotide sequence ID" value="NZ_JBHUFA010000001.1"/>
</dbReference>
<dbReference type="Pfam" id="PF13412">
    <property type="entry name" value="HTH_24"/>
    <property type="match status" value="1"/>
</dbReference>
<dbReference type="InterPro" id="IPR036388">
    <property type="entry name" value="WH-like_DNA-bd_sf"/>
</dbReference>
<dbReference type="SMART" id="SM00344">
    <property type="entry name" value="HTH_ASNC"/>
    <property type="match status" value="1"/>
</dbReference>
<proteinExistence type="predicted"/>
<organism evidence="5 6">
    <name type="scientific">Roseibium aestuarii</name>
    <dbReference type="NCBI Taxonomy" id="2600299"/>
    <lineage>
        <taxon>Bacteria</taxon>
        <taxon>Pseudomonadati</taxon>
        <taxon>Pseudomonadota</taxon>
        <taxon>Alphaproteobacteria</taxon>
        <taxon>Hyphomicrobiales</taxon>
        <taxon>Stappiaceae</taxon>
        <taxon>Roseibium</taxon>
    </lineage>
</organism>
<comment type="caution">
    <text evidence="5">The sequence shown here is derived from an EMBL/GenBank/DDBJ whole genome shotgun (WGS) entry which is preliminary data.</text>
</comment>
<evidence type="ECO:0000256" key="2">
    <source>
        <dbReference type="ARBA" id="ARBA00023125"/>
    </source>
</evidence>
<evidence type="ECO:0000313" key="5">
    <source>
        <dbReference type="EMBL" id="MFD1694012.1"/>
    </source>
</evidence>
<dbReference type="Gene3D" id="3.30.70.920">
    <property type="match status" value="1"/>
</dbReference>
<dbReference type="EMBL" id="JBHUFA010000001">
    <property type="protein sequence ID" value="MFD1694012.1"/>
    <property type="molecule type" value="Genomic_DNA"/>
</dbReference>
<keyword evidence="2" id="KW-0238">DNA-binding</keyword>
<dbReference type="SUPFAM" id="SSF46785">
    <property type="entry name" value="Winged helix' DNA-binding domain"/>
    <property type="match status" value="1"/>
</dbReference>
<dbReference type="SUPFAM" id="SSF54909">
    <property type="entry name" value="Dimeric alpha+beta barrel"/>
    <property type="match status" value="1"/>
</dbReference>
<feature type="domain" description="HTH asnC-type" evidence="4">
    <location>
        <begin position="11"/>
        <end position="72"/>
    </location>
</feature>
<dbReference type="InterPro" id="IPR011991">
    <property type="entry name" value="ArsR-like_HTH"/>
</dbReference>
<dbReference type="Proteomes" id="UP001597327">
    <property type="component" value="Unassembled WGS sequence"/>
</dbReference>
<dbReference type="InterPro" id="IPR011008">
    <property type="entry name" value="Dimeric_a/b-barrel"/>
</dbReference>
<dbReference type="InterPro" id="IPR000485">
    <property type="entry name" value="AsnC-type_HTH_dom"/>
</dbReference>
<protein>
    <submittedName>
        <fullName evidence="5">Lrp/AsnC family transcriptional regulator</fullName>
    </submittedName>
</protein>
<gene>
    <name evidence="5" type="ORF">ACFSC7_00645</name>
</gene>
<dbReference type="PRINTS" id="PR00033">
    <property type="entry name" value="HTHASNC"/>
</dbReference>
<dbReference type="Gene3D" id="1.10.10.10">
    <property type="entry name" value="Winged helix-like DNA-binding domain superfamily/Winged helix DNA-binding domain"/>
    <property type="match status" value="1"/>
</dbReference>
<evidence type="ECO:0000313" key="6">
    <source>
        <dbReference type="Proteomes" id="UP001597327"/>
    </source>
</evidence>
<accession>A0ABW4JR79</accession>
<name>A0ABW4JR79_9HYPH</name>
<keyword evidence="1" id="KW-0805">Transcription regulation</keyword>
<sequence length="158" mass="17376">MQKTATSRPPLDPTDIAILEILQENARIGISELGRRIGLSQPATSERVKRLEERGVITGYGARISPEALGLGMMALIRVATTHEHIKPCLKQFAEMPHVIEVHRLTGEDCFLLKVLVPDPGQLETIVDAVARHGAVKTALVLRSEPAKPLGRELLRRL</sequence>
<keyword evidence="6" id="KW-1185">Reference proteome</keyword>
<dbReference type="InterPro" id="IPR036390">
    <property type="entry name" value="WH_DNA-bd_sf"/>
</dbReference>